<dbReference type="AlphaFoldDB" id="A0AAU9L782"/>
<keyword evidence="3" id="KW-1185">Reference proteome</keyword>
<name>A0AAU9L782_9STRA</name>
<accession>A0AAU9L782</accession>
<dbReference type="Proteomes" id="UP001158986">
    <property type="component" value="Unassembled WGS sequence"/>
</dbReference>
<dbReference type="Proteomes" id="UP001160483">
    <property type="component" value="Unassembled WGS sequence"/>
</dbReference>
<evidence type="ECO:0000313" key="3">
    <source>
        <dbReference type="Proteomes" id="UP001158986"/>
    </source>
</evidence>
<evidence type="ECO:0000313" key="1">
    <source>
        <dbReference type="EMBL" id="CAH0480614.1"/>
    </source>
</evidence>
<sequence length="309" mass="35222">MFSDSATFIMSSIAVGICHHVLAFEAPLHERKALRALKCAVYSRIDDIEPINTNCTSYGSVAIADAEVFQFLSFLLSPMGYIMYPNETKQLLALLELLGNDQDLQALHDKTVQSLHKDKLVTLTQWEDTFARYSVSKTGDSRRRRRVFVLITYRPKELLPLYMASARRAVKFVNAVVALVTANAYVSTLGGGHFLCRHLSQSTLLAKLQIGISMGLKDPILEGKCRVNLMYNALQLGKFRRAKRILRQEKLVAEQLDSDELRSVCHAASVYFDKMERLHKDQVLFHRKNGRPATLHDNFYRQRIVRMTK</sequence>
<dbReference type="InterPro" id="IPR032072">
    <property type="entry name" value="DUF4807"/>
</dbReference>
<dbReference type="Pfam" id="PF16065">
    <property type="entry name" value="DUF4807"/>
    <property type="match status" value="1"/>
</dbReference>
<proteinExistence type="predicted"/>
<evidence type="ECO:0000313" key="2">
    <source>
        <dbReference type="EMBL" id="CAH0522062.1"/>
    </source>
</evidence>
<dbReference type="EMBL" id="CAKKTJ010000324">
    <property type="protein sequence ID" value="CAH0480614.1"/>
    <property type="molecule type" value="Genomic_DNA"/>
</dbReference>
<organism evidence="1 4">
    <name type="scientific">Peronospora belbahrii</name>
    <dbReference type="NCBI Taxonomy" id="622444"/>
    <lineage>
        <taxon>Eukaryota</taxon>
        <taxon>Sar</taxon>
        <taxon>Stramenopiles</taxon>
        <taxon>Oomycota</taxon>
        <taxon>Peronosporomycetes</taxon>
        <taxon>Peronosporales</taxon>
        <taxon>Peronosporaceae</taxon>
        <taxon>Peronospora</taxon>
    </lineage>
</organism>
<protein>
    <submittedName>
        <fullName evidence="1">Uncharacterized protein</fullName>
    </submittedName>
</protein>
<reference evidence="1 3" key="1">
    <citation type="submission" date="2021-11" db="EMBL/GenBank/DDBJ databases">
        <authorList>
            <person name="Islam A."/>
            <person name="Islam S."/>
            <person name="Flora M.S."/>
            <person name="Rahman M."/>
            <person name="Ziaur R.M."/>
            <person name="Epstein J.H."/>
            <person name="Hassan M."/>
            <person name="Klassen M."/>
            <person name="Woodard K."/>
            <person name="Webb A."/>
            <person name="Webby R.J."/>
            <person name="El Zowalaty M.E."/>
        </authorList>
    </citation>
    <scope>NUCLEOTIDE SEQUENCE</scope>
    <source>
        <strain evidence="2">Pbs1</strain>
        <strain evidence="1">Pbs3</strain>
    </source>
</reference>
<dbReference type="EMBL" id="CAKLCB010000387">
    <property type="protein sequence ID" value="CAH0522062.1"/>
    <property type="molecule type" value="Genomic_DNA"/>
</dbReference>
<comment type="caution">
    <text evidence="1">The sequence shown here is derived from an EMBL/GenBank/DDBJ whole genome shotgun (WGS) entry which is preliminary data.</text>
</comment>
<gene>
    <name evidence="2" type="ORF">PBS001_LOCUS8501</name>
    <name evidence="1" type="ORF">PBS003_LOCUS7231</name>
</gene>
<evidence type="ECO:0000313" key="4">
    <source>
        <dbReference type="Proteomes" id="UP001160483"/>
    </source>
</evidence>